<dbReference type="InterPro" id="IPR002293">
    <property type="entry name" value="AA/rel_permease1"/>
</dbReference>
<comment type="subcellular location">
    <subcellularLocation>
        <location evidence="1">Membrane</location>
        <topology evidence="1">Multi-pass membrane protein</topology>
    </subcellularLocation>
</comment>
<dbReference type="GO" id="GO:0016020">
    <property type="term" value="C:membrane"/>
    <property type="evidence" value="ECO:0007669"/>
    <property type="project" value="UniProtKB-SubCell"/>
</dbReference>
<evidence type="ECO:0000256" key="2">
    <source>
        <dbReference type="ARBA" id="ARBA00022448"/>
    </source>
</evidence>
<dbReference type="OrthoDB" id="2417308at2759"/>
<keyword evidence="4 6" id="KW-1133">Transmembrane helix</keyword>
<dbReference type="FunFam" id="1.20.1740.10:FF:000046">
    <property type="entry name" value="Amino-acid permease, putative"/>
    <property type="match status" value="1"/>
</dbReference>
<keyword evidence="8" id="KW-1185">Reference proteome</keyword>
<dbReference type="GO" id="GO:0015101">
    <property type="term" value="F:organic cation transmembrane transporter activity"/>
    <property type="evidence" value="ECO:0007669"/>
    <property type="project" value="UniProtKB-ARBA"/>
</dbReference>
<dbReference type="EMBL" id="KZ613746">
    <property type="protein sequence ID" value="PMD65211.1"/>
    <property type="molecule type" value="Genomic_DNA"/>
</dbReference>
<evidence type="ECO:0000313" key="7">
    <source>
        <dbReference type="EMBL" id="PMD65211.1"/>
    </source>
</evidence>
<proteinExistence type="predicted"/>
<feature type="transmembrane region" description="Helical" evidence="6">
    <location>
        <begin position="70"/>
        <end position="90"/>
    </location>
</feature>
<feature type="transmembrane region" description="Helical" evidence="6">
    <location>
        <begin position="434"/>
        <end position="458"/>
    </location>
</feature>
<evidence type="ECO:0000256" key="3">
    <source>
        <dbReference type="ARBA" id="ARBA00022692"/>
    </source>
</evidence>
<name>A0A2J6TQB3_9HELO</name>
<dbReference type="Proteomes" id="UP000235371">
    <property type="component" value="Unassembled WGS sequence"/>
</dbReference>
<feature type="transmembrane region" description="Helical" evidence="6">
    <location>
        <begin position="374"/>
        <end position="392"/>
    </location>
</feature>
<evidence type="ECO:0000256" key="4">
    <source>
        <dbReference type="ARBA" id="ARBA00022989"/>
    </source>
</evidence>
<protein>
    <submittedName>
        <fullName evidence="7">Choline transport protein</fullName>
    </submittedName>
</protein>
<dbReference type="InParanoid" id="A0A2J6TQB3"/>
<evidence type="ECO:0000256" key="6">
    <source>
        <dbReference type="SAM" id="Phobius"/>
    </source>
</evidence>
<feature type="transmembrane region" description="Helical" evidence="6">
    <location>
        <begin position="161"/>
        <end position="177"/>
    </location>
</feature>
<feature type="transmembrane region" description="Helical" evidence="6">
    <location>
        <begin position="470"/>
        <end position="490"/>
    </location>
</feature>
<feature type="transmembrane region" description="Helical" evidence="6">
    <location>
        <begin position="36"/>
        <end position="63"/>
    </location>
</feature>
<dbReference type="PIRSF" id="PIRSF006060">
    <property type="entry name" value="AA_transporter"/>
    <property type="match status" value="1"/>
</dbReference>
<dbReference type="RefSeq" id="XP_024742115.1">
    <property type="nucleotide sequence ID" value="XM_024877739.1"/>
</dbReference>
<keyword evidence="2" id="KW-0813">Transport</keyword>
<dbReference type="Pfam" id="PF13520">
    <property type="entry name" value="AA_permease_2"/>
    <property type="match status" value="1"/>
</dbReference>
<dbReference type="FunCoup" id="A0A2J6TQB3">
    <property type="interactions" value="141"/>
</dbReference>
<reference evidence="7 8" key="1">
    <citation type="submission" date="2016-04" db="EMBL/GenBank/DDBJ databases">
        <title>A degradative enzymes factory behind the ericoid mycorrhizal symbiosis.</title>
        <authorList>
            <consortium name="DOE Joint Genome Institute"/>
            <person name="Martino E."/>
            <person name="Morin E."/>
            <person name="Grelet G."/>
            <person name="Kuo A."/>
            <person name="Kohler A."/>
            <person name="Daghino S."/>
            <person name="Barry K."/>
            <person name="Choi C."/>
            <person name="Cichocki N."/>
            <person name="Clum A."/>
            <person name="Copeland A."/>
            <person name="Hainaut M."/>
            <person name="Haridas S."/>
            <person name="Labutti K."/>
            <person name="Lindquist E."/>
            <person name="Lipzen A."/>
            <person name="Khouja H.-R."/>
            <person name="Murat C."/>
            <person name="Ohm R."/>
            <person name="Olson A."/>
            <person name="Spatafora J."/>
            <person name="Veneault-Fourrey C."/>
            <person name="Henrissat B."/>
            <person name="Grigoriev I."/>
            <person name="Martin F."/>
            <person name="Perotto S."/>
        </authorList>
    </citation>
    <scope>NUCLEOTIDE SEQUENCE [LARGE SCALE GENOMIC DNA]</scope>
    <source>
        <strain evidence="7 8">E</strain>
    </source>
</reference>
<dbReference type="GeneID" id="36585816"/>
<keyword evidence="3 6" id="KW-0812">Transmembrane</keyword>
<dbReference type="AlphaFoldDB" id="A0A2J6TQB3"/>
<dbReference type="PANTHER" id="PTHR45649">
    <property type="entry name" value="AMINO-ACID PERMEASE BAT1"/>
    <property type="match status" value="1"/>
</dbReference>
<gene>
    <name evidence="7" type="ORF">K444DRAFT_581220</name>
</gene>
<dbReference type="STRING" id="1095630.A0A2J6TQB3"/>
<keyword evidence="5 6" id="KW-0472">Membrane</keyword>
<feature type="transmembrane region" description="Helical" evidence="6">
    <location>
        <begin position="269"/>
        <end position="293"/>
    </location>
</feature>
<accession>A0A2J6TQB3</accession>
<dbReference type="Gene3D" id="1.20.1740.10">
    <property type="entry name" value="Amino acid/polyamine transporter I"/>
    <property type="match status" value="1"/>
</dbReference>
<organism evidence="7 8">
    <name type="scientific">Hyaloscypha bicolor E</name>
    <dbReference type="NCBI Taxonomy" id="1095630"/>
    <lineage>
        <taxon>Eukaryota</taxon>
        <taxon>Fungi</taxon>
        <taxon>Dikarya</taxon>
        <taxon>Ascomycota</taxon>
        <taxon>Pezizomycotina</taxon>
        <taxon>Leotiomycetes</taxon>
        <taxon>Helotiales</taxon>
        <taxon>Hyaloscyphaceae</taxon>
        <taxon>Hyaloscypha</taxon>
        <taxon>Hyaloscypha bicolor</taxon>
    </lineage>
</organism>
<feature type="transmembrane region" description="Helical" evidence="6">
    <location>
        <begin position="321"/>
        <end position="343"/>
    </location>
</feature>
<feature type="transmembrane region" description="Helical" evidence="6">
    <location>
        <begin position="124"/>
        <end position="149"/>
    </location>
</feature>
<feature type="transmembrane region" description="Helical" evidence="6">
    <location>
        <begin position="398"/>
        <end position="422"/>
    </location>
</feature>
<feature type="transmembrane region" description="Helical" evidence="6">
    <location>
        <begin position="183"/>
        <end position="206"/>
    </location>
</feature>
<sequence length="512" mass="55524">MAVNRPPSNDAKSSNPDSDAALLADMGYVQDMKRNFSVWSVLGVGFSLTNSWFGISTALVTGINSGGPVLIIYGIILITLISASVGISLAELASAMPNAGGQYFWAYELAPPKFAKFASYLTGWFAWAGSIFTSASVALGLGSAVMGCVKLFRPEMTIQRWHILLAYLAINTLSFLFNTHGRLLPTIATLTLYISLLSFLTILITIPSVAPTHQPPSFVFATFTNNTGWSSPSIAFIVGLINTNWAFACLDCATHLAEEVANPSRMIPIAILGTVAIGCVTSWTYSVAMFFSIQDLQALLDTKTGVPILELFYQAVRSRGAAVALEGLILVTGMGCLVASHTWQSRLCWSFARDNGLPFSGFLSQVDDKLGVPFNAHLVSCLIVSVLGFLYLGSVTAFNSMAAACIVLLYVSYSIPIFCLLVKGRENVRHGPFWLGWVGKVANWVLLGWTVFTFVMYSFPPVMPVKLGNMNYVCVVYGVVFAGVVGWWHIEGKRSFKERGGLVEVVQDEVVR</sequence>
<evidence type="ECO:0000256" key="5">
    <source>
        <dbReference type="ARBA" id="ARBA00023136"/>
    </source>
</evidence>
<evidence type="ECO:0000256" key="1">
    <source>
        <dbReference type="ARBA" id="ARBA00004141"/>
    </source>
</evidence>
<dbReference type="PANTHER" id="PTHR45649:SF7">
    <property type="entry name" value="CHOLINE TRANSPORT PROTEIN"/>
    <property type="match status" value="1"/>
</dbReference>
<evidence type="ECO:0000313" key="8">
    <source>
        <dbReference type="Proteomes" id="UP000235371"/>
    </source>
</evidence>